<accession>A0A2L1UXZ4</accession>
<dbReference type="RefSeq" id="WP_104925159.1">
    <property type="nucleotide sequence ID" value="NZ_CP019063.1"/>
</dbReference>
<proteinExistence type="inferred from homology"/>
<protein>
    <submittedName>
        <fullName evidence="8">GNAT family N-acetyltransferase</fullName>
    </submittedName>
</protein>
<dbReference type="KEGG" id="rox:BV494_23310"/>
<dbReference type="OrthoDB" id="9799147at2"/>
<evidence type="ECO:0000256" key="3">
    <source>
        <dbReference type="ARBA" id="ARBA00022649"/>
    </source>
</evidence>
<keyword evidence="8" id="KW-0614">Plasmid</keyword>
<evidence type="ECO:0000256" key="5">
    <source>
        <dbReference type="ARBA" id="ARBA00023315"/>
    </source>
</evidence>
<evidence type="ECO:0000256" key="4">
    <source>
        <dbReference type="ARBA" id="ARBA00022679"/>
    </source>
</evidence>
<reference evidence="9" key="1">
    <citation type="submission" date="2017-01" db="EMBL/GenBank/DDBJ databases">
        <title>Genome sequence of Rouxiella sp. ERMR1:05.</title>
        <authorList>
            <person name="Kumar R."/>
            <person name="Singh D."/>
            <person name="Kumar S."/>
        </authorList>
    </citation>
    <scope>NUCLEOTIDE SEQUENCE [LARGE SCALE GENOMIC DNA]</scope>
    <source>
        <strain evidence="9">ERMR1:05</strain>
        <plasmid evidence="9">unnamed1</plasmid>
    </source>
</reference>
<dbReference type="Pfam" id="PF00583">
    <property type="entry name" value="Acetyltransf_1"/>
    <property type="match status" value="1"/>
</dbReference>
<evidence type="ECO:0000313" key="9">
    <source>
        <dbReference type="Proteomes" id="UP000239197"/>
    </source>
</evidence>
<dbReference type="InterPro" id="IPR000182">
    <property type="entry name" value="GNAT_dom"/>
</dbReference>
<keyword evidence="5" id="KW-0012">Acyltransferase</keyword>
<dbReference type="InterPro" id="IPR016181">
    <property type="entry name" value="Acyl_CoA_acyltransferase"/>
</dbReference>
<dbReference type="GO" id="GO:0016747">
    <property type="term" value="F:acyltransferase activity, transferring groups other than amino-acyl groups"/>
    <property type="evidence" value="ECO:0007669"/>
    <property type="project" value="InterPro"/>
</dbReference>
<organism evidence="8 9">
    <name type="scientific">Rahnella sikkimica</name>
    <dbReference type="NCBI Taxonomy" id="1805933"/>
    <lineage>
        <taxon>Bacteria</taxon>
        <taxon>Pseudomonadati</taxon>
        <taxon>Pseudomonadota</taxon>
        <taxon>Gammaproteobacteria</taxon>
        <taxon>Enterobacterales</taxon>
        <taxon>Yersiniaceae</taxon>
        <taxon>Rahnella</taxon>
    </lineage>
</organism>
<dbReference type="Gene3D" id="3.40.630.30">
    <property type="match status" value="1"/>
</dbReference>
<evidence type="ECO:0000256" key="2">
    <source>
        <dbReference type="ARBA" id="ARBA00022491"/>
    </source>
</evidence>
<gene>
    <name evidence="8" type="ORF">BV494_23310</name>
</gene>
<dbReference type="AlphaFoldDB" id="A0A2L1UXZ4"/>
<feature type="domain" description="N-acetyltransferase" evidence="7">
    <location>
        <begin position="69"/>
        <end position="162"/>
    </location>
</feature>
<geneLocation type="plasmid" evidence="8 9">
    <name>unnamed1</name>
</geneLocation>
<sequence length="191" mass="21892">MDDATQPDYLILPINQFHKSKSFKSGSAEYLPLKTFLQKEAVKFRQGFIAQTYVVVDDDERKDKNLVISDYEYTVLGYITLTCSEVAIEGYKLEGCESAEKYASLPAVKIARFAVDCRERGKKIGKLLFEHALFVAKEEIMPRVGCRFLVTDAKQGAIDFYHSREMQLLETDANRQKKHPVMFIDLCDFPL</sequence>
<name>A0A2L1UXZ4_9GAMM</name>
<keyword evidence="2" id="KW-0678">Repressor</keyword>
<dbReference type="PANTHER" id="PTHR36449">
    <property type="entry name" value="ACETYLTRANSFERASE-RELATED"/>
    <property type="match status" value="1"/>
</dbReference>
<dbReference type="Proteomes" id="UP000239197">
    <property type="component" value="Plasmid unnamed1"/>
</dbReference>
<comment type="catalytic activity">
    <reaction evidence="6">
        <text>glycyl-tRNA(Gly) + acetyl-CoA = N-acetylglycyl-tRNA(Gly) + CoA + H(+)</text>
        <dbReference type="Rhea" id="RHEA:81867"/>
        <dbReference type="Rhea" id="RHEA-COMP:9683"/>
        <dbReference type="Rhea" id="RHEA-COMP:19766"/>
        <dbReference type="ChEBI" id="CHEBI:15378"/>
        <dbReference type="ChEBI" id="CHEBI:57287"/>
        <dbReference type="ChEBI" id="CHEBI:57288"/>
        <dbReference type="ChEBI" id="CHEBI:78522"/>
        <dbReference type="ChEBI" id="CHEBI:232036"/>
    </reaction>
</comment>
<dbReference type="PANTHER" id="PTHR36449:SF1">
    <property type="entry name" value="ACETYLTRANSFERASE"/>
    <property type="match status" value="1"/>
</dbReference>
<keyword evidence="3" id="KW-1277">Toxin-antitoxin system</keyword>
<evidence type="ECO:0000313" key="8">
    <source>
        <dbReference type="EMBL" id="AVF37822.1"/>
    </source>
</evidence>
<evidence type="ECO:0000259" key="7">
    <source>
        <dbReference type="Pfam" id="PF00583"/>
    </source>
</evidence>
<keyword evidence="4" id="KW-0808">Transferase</keyword>
<evidence type="ECO:0000256" key="1">
    <source>
        <dbReference type="ARBA" id="ARBA00009342"/>
    </source>
</evidence>
<dbReference type="SUPFAM" id="SSF55729">
    <property type="entry name" value="Acyl-CoA N-acyltransferases (Nat)"/>
    <property type="match status" value="1"/>
</dbReference>
<dbReference type="EMBL" id="CP019063">
    <property type="protein sequence ID" value="AVF37822.1"/>
    <property type="molecule type" value="Genomic_DNA"/>
</dbReference>
<evidence type="ECO:0000256" key="6">
    <source>
        <dbReference type="ARBA" id="ARBA00049880"/>
    </source>
</evidence>
<keyword evidence="9" id="KW-1185">Reference proteome</keyword>
<comment type="similarity">
    <text evidence="1">Belongs to the acetyltransferase family. GNAT subfamily.</text>
</comment>